<reference evidence="1 2" key="1">
    <citation type="journal article" date="2014" name="Proc. Natl. Acad. Sci. U.S.A.">
        <title>Functional type 2 photosynthetic reaction centers found in the rare bacterial phylum Gemmatimonadetes.</title>
        <authorList>
            <person name="Zeng Y."/>
            <person name="Feng F."/>
            <person name="Medova H."/>
            <person name="Dean J."/>
            <person name="Koblizek M."/>
        </authorList>
    </citation>
    <scope>NUCLEOTIDE SEQUENCE [LARGE SCALE GENOMIC DNA]</scope>
    <source>
        <strain evidence="1 2">AP64</strain>
    </source>
</reference>
<keyword evidence="2" id="KW-1185">Reference proteome</keyword>
<organism evidence="1 2">
    <name type="scientific">Gemmatimonas phototrophica</name>
    <dbReference type="NCBI Taxonomy" id="1379270"/>
    <lineage>
        <taxon>Bacteria</taxon>
        <taxon>Pseudomonadati</taxon>
        <taxon>Gemmatimonadota</taxon>
        <taxon>Gemmatimonadia</taxon>
        <taxon>Gemmatimonadales</taxon>
        <taxon>Gemmatimonadaceae</taxon>
        <taxon>Gemmatimonas</taxon>
    </lineage>
</organism>
<name>A0A143BM30_9BACT</name>
<accession>A0A143BM30</accession>
<dbReference type="SUPFAM" id="SSF75011">
    <property type="entry name" value="3-carboxy-cis,cis-mucoante lactonizing enzyme"/>
    <property type="match status" value="1"/>
</dbReference>
<reference evidence="1 2" key="2">
    <citation type="journal article" date="2016" name="Environ. Microbiol. Rep.">
        <title>Metagenomic evidence for the presence of phototrophic Gemmatimonadetes bacteria in diverse environments.</title>
        <authorList>
            <person name="Zeng Y."/>
            <person name="Baumbach J."/>
            <person name="Barbosa E.G."/>
            <person name="Azevedo V."/>
            <person name="Zhang C."/>
            <person name="Koblizek M."/>
        </authorList>
    </citation>
    <scope>NUCLEOTIDE SEQUENCE [LARGE SCALE GENOMIC DNA]</scope>
    <source>
        <strain evidence="1 2">AP64</strain>
    </source>
</reference>
<dbReference type="Proteomes" id="UP000076404">
    <property type="component" value="Chromosome"/>
</dbReference>
<dbReference type="STRING" id="1379270.GEMMAAP_17725"/>
<proteinExistence type="predicted"/>
<protein>
    <recommendedName>
        <fullName evidence="3">Methanethiol oxidase</fullName>
    </recommendedName>
</protein>
<evidence type="ECO:0008006" key="3">
    <source>
        <dbReference type="Google" id="ProtNLM"/>
    </source>
</evidence>
<dbReference type="RefSeq" id="WP_026848138.1">
    <property type="nucleotide sequence ID" value="NZ_CP011454.1"/>
</dbReference>
<dbReference type="EMBL" id="CP011454">
    <property type="protein sequence ID" value="AMW06126.1"/>
    <property type="molecule type" value="Genomic_DNA"/>
</dbReference>
<dbReference type="AlphaFoldDB" id="A0A143BM30"/>
<dbReference type="KEGG" id="gph:GEMMAAP_17725"/>
<sequence>MSLRVPILIAAATLLAVPSGPSQLPKGSSDYLFAWASSADSSEADFLAVYDIRDNPSAERYGALVATVPVPGRANRTHHTEHDMPADGQLFANGFGSGQSFIFDLTTPTAPRIARQFGDVSGLMHPHSFWRLPNGNVLATFQMQHDAQGMAPGGLAELTPRGDVVRVRSANATGVDRRIRPYSAAILPAIDRVVVTTSDMDNRDTTRALQFWRLSDLSVQHTIELPNGPRGDEGYRSAEPRVLRDGKTVLVSTFNCGLYLLRDIAGDHPAAQLVASFPRKPGTSCAVPVVIGNYYLITVPAWSAVVSLDVSDPSHPREVSRITLGPNDVPHWIGVEPNHQRVVITGYQAMKTRILLARFNEANGTLTLDERFRGAGSAEPGHRMEGMAWPHGARRAAVPHGTVFSRP</sequence>
<dbReference type="eggNOG" id="COG3391">
    <property type="taxonomic scope" value="Bacteria"/>
</dbReference>
<evidence type="ECO:0000313" key="2">
    <source>
        <dbReference type="Proteomes" id="UP000076404"/>
    </source>
</evidence>
<gene>
    <name evidence="1" type="ORF">GEMMAAP_17725</name>
</gene>
<evidence type="ECO:0000313" key="1">
    <source>
        <dbReference type="EMBL" id="AMW06126.1"/>
    </source>
</evidence>
<dbReference type="OrthoDB" id="9768634at2"/>